<reference evidence="4" key="3">
    <citation type="journal article" date="2012" name="PLoS Pathog.">
        <title>Comparative genomics of the apicomplexan parasites Toxoplasma gondii and Neospora caninum: Coccidia differing in host range and transmission strategy.</title>
        <authorList>
            <person name="Reid A.J."/>
            <person name="Vermont S.J."/>
            <person name="Cotton J.A."/>
            <person name="Harris D."/>
            <person name="Hill-Cawthorne G.A."/>
            <person name="Konen-Waisman S."/>
            <person name="Latham S.M."/>
            <person name="Mourier T."/>
            <person name="Norton R."/>
            <person name="Quail M.A."/>
            <person name="Sanders M."/>
            <person name="Shanmugam D."/>
            <person name="Sohal A."/>
            <person name="Wasmuth J.D."/>
            <person name="Brunk B."/>
            <person name="Grigg M.E."/>
            <person name="Howard J.C."/>
            <person name="Parkinson J."/>
            <person name="Roos D.S."/>
            <person name="Trees A.J."/>
            <person name="Berriman M."/>
            <person name="Pain A."/>
            <person name="Wastling J.M."/>
        </authorList>
    </citation>
    <scope>NUCLEOTIDE SEQUENCE [LARGE SCALE GENOMIC DNA]</scope>
    <source>
        <strain evidence="4">Liverpool</strain>
    </source>
</reference>
<dbReference type="OMA" id="AGHIYQP"/>
<feature type="compositionally biased region" description="Basic and acidic residues" evidence="1">
    <location>
        <begin position="758"/>
        <end position="768"/>
    </location>
</feature>
<feature type="region of interest" description="Disordered" evidence="1">
    <location>
        <begin position="179"/>
        <end position="338"/>
    </location>
</feature>
<feature type="region of interest" description="Disordered" evidence="1">
    <location>
        <begin position="824"/>
        <end position="902"/>
    </location>
</feature>
<feature type="compositionally biased region" description="Low complexity" evidence="1">
    <location>
        <begin position="1350"/>
        <end position="1378"/>
    </location>
</feature>
<feature type="compositionally biased region" description="Pro residues" evidence="1">
    <location>
        <begin position="994"/>
        <end position="1003"/>
    </location>
</feature>
<organism evidence="2 4">
    <name type="scientific">Neospora caninum (strain Liverpool)</name>
    <dbReference type="NCBI Taxonomy" id="572307"/>
    <lineage>
        <taxon>Eukaryota</taxon>
        <taxon>Sar</taxon>
        <taxon>Alveolata</taxon>
        <taxon>Apicomplexa</taxon>
        <taxon>Conoidasida</taxon>
        <taxon>Coccidia</taxon>
        <taxon>Eucoccidiorida</taxon>
        <taxon>Eimeriorina</taxon>
        <taxon>Sarcocystidae</taxon>
        <taxon>Neospora</taxon>
    </lineage>
</organism>
<feature type="compositionally biased region" description="Basic and acidic residues" evidence="1">
    <location>
        <begin position="1214"/>
        <end position="1235"/>
    </location>
</feature>
<feature type="compositionally biased region" description="Low complexity" evidence="1">
    <location>
        <begin position="262"/>
        <end position="271"/>
    </location>
</feature>
<feature type="region of interest" description="Disordered" evidence="1">
    <location>
        <begin position="547"/>
        <end position="581"/>
    </location>
</feature>
<feature type="region of interest" description="Disordered" evidence="1">
    <location>
        <begin position="705"/>
        <end position="772"/>
    </location>
</feature>
<name>F0VR61_NEOCL</name>
<dbReference type="Proteomes" id="UP000007494">
    <property type="component" value="Chromosome XII"/>
</dbReference>
<feature type="compositionally biased region" description="Basic and acidic residues" evidence="1">
    <location>
        <begin position="1188"/>
        <end position="1201"/>
    </location>
</feature>
<feature type="compositionally biased region" description="Low complexity" evidence="1">
    <location>
        <begin position="707"/>
        <end position="719"/>
    </location>
</feature>
<feature type="compositionally biased region" description="Low complexity" evidence="1">
    <location>
        <begin position="65"/>
        <end position="105"/>
    </location>
</feature>
<feature type="compositionally biased region" description="Polar residues" evidence="1">
    <location>
        <begin position="553"/>
        <end position="569"/>
    </location>
</feature>
<feature type="region of interest" description="Disordered" evidence="1">
    <location>
        <begin position="467"/>
        <end position="488"/>
    </location>
</feature>
<evidence type="ECO:0000313" key="3">
    <source>
        <dbReference type="EMBL" id="CEL70971.1"/>
    </source>
</evidence>
<feature type="region of interest" description="Disordered" evidence="1">
    <location>
        <begin position="1276"/>
        <end position="1400"/>
    </location>
</feature>
<dbReference type="eggNOG" id="ENOG502T1W0">
    <property type="taxonomic scope" value="Eukaryota"/>
</dbReference>
<dbReference type="EMBL" id="LN714487">
    <property type="protein sequence ID" value="CEL70971.1"/>
    <property type="molecule type" value="Genomic_DNA"/>
</dbReference>
<feature type="compositionally biased region" description="Low complexity" evidence="1">
    <location>
        <begin position="326"/>
        <end position="338"/>
    </location>
</feature>
<dbReference type="RefSeq" id="XP_003886234.1">
    <property type="nucleotide sequence ID" value="XM_003886185.1"/>
</dbReference>
<feature type="region of interest" description="Disordered" evidence="1">
    <location>
        <begin position="1573"/>
        <end position="1716"/>
    </location>
</feature>
<feature type="compositionally biased region" description="Basic and acidic residues" evidence="1">
    <location>
        <begin position="1674"/>
        <end position="1684"/>
    </location>
</feature>
<feature type="region of interest" description="Disordered" evidence="1">
    <location>
        <begin position="915"/>
        <end position="962"/>
    </location>
</feature>
<evidence type="ECO:0000313" key="4">
    <source>
        <dbReference type="Proteomes" id="UP000007494"/>
    </source>
</evidence>
<feature type="compositionally biased region" description="Basic and acidic residues" evidence="1">
    <location>
        <begin position="863"/>
        <end position="872"/>
    </location>
</feature>
<feature type="compositionally biased region" description="Low complexity" evidence="1">
    <location>
        <begin position="734"/>
        <end position="751"/>
    </location>
</feature>
<sequence length="1716" mass="169253">MIKAEAFPQTPSPCTPEVSGDQNLCAAPGPLQTAMAASSAPVPPLGPPADVEANGVSASLGPDDSPTASAAPSTPTSRAGDSSPISSLPLPSGTLPNSSSSNPSSYEPVEAEAGHIYQPGTKAEVRLVYRIKKGPGAGRHQKSFSISRYGVQGAWEQAEAARQFINANGTLPPHFVVASLPSRNSPNASGGGGQKHRRAASCAAGGPAVTPTGSSSTSPPSTGLPSNSSAAGVAVANAPSPCASSASARSPRGPGRLLGNMARAAGASAARLPEASGDRKRGAAPAAGTPASPSEEGRDEAGCAGAAHARGPRGRGASTRSVPLSGANAAAGPRGAAQAVGQPANFPAVGAAPGGVPAGPQAGPGRPRVVSGNLRVVPGAPGAVHGVSLFPAAIVSGAPGGVAGVMGTPGWNNAAVRGPGGNIITVDEHQRLAAVAGAGGTAVLNPLNPPPALFGLFPGFVAPQASAATNGGTSGEGGKGGGSAMQASGAASVAPAPGAVPASGVRPLAAAGLPGTAVNNPALGIVGGGLRGNFLFSSVPASHASFLPRGSTGAESSGTAQPQQASGEGNAQAGPQKEGEQRALPEGCFRLLLPFGALSRTFFAPATAVAAGAAEDVSTPSAATPGSGAAVVGGQLHAVPGLGKSVVFQPQAVTSPSSFSTTASSPSVGKGKGHPVLVPAGSFVAQSGMPLASCAPLCAPSLGSGGSPTCSSASAGGASTVDDETQSRNGRGGSESSSASTSSSPASSRGVAGVGERAGGRPEEEGMKAEGGMQFECQAGPSAGKELAMKEEACGGVAGEHEATAEAGFGADMECSLDGGLYGGEAGQAREGDKKTRRSEDRDTFATVQPRGLSGSGPGQEEGFSRREEEAHLVSSGRTGLAGVRRRRSTSYSRGRAGNPSWLFSLVDCPDSACGGEGEEEAAAAFGARDLGPARDREDGKEDDDSCLSRGESREGFSRSRSYQFSLSSLSSSSLNSALFASGGGLGGGSFLTSPPPSPPVSPPVRCRPGFISSPSSNLGLGRALKRRCVDVSPLLLASPSTLFSSGLGSAEKKRWSGEARGAGVLEDMQGSSTSSSPLGARPCSLSPRPHAAGDKSHGAPGHVQSSPLSGRSRPYANFLASPPLETKKASASSICFSALPPSLTSLRQSESLLDDKPGASGTEVGPSGDGEAQSSALGRAGKRKKRDSLTRGRSGERRDEESEDEDAALASEASRRGQTDDGLRSEGREREGERFSLLPRRHNSTDDGKDEFSSGLSGRTKSVLAYLSSPLTDILASPVFPIGPRSGDKSKRRRGPSHTLCGNEASLGGPLAGAGSSVSGSPAFSPSPASFLPFSPFSVPPRPSPPCGPSTFPVQLGSPSSPQRRSSGSGRRLVLLPQSAVGSSPGPIETGTPQLFSNSLPPVFSENLSVSPACFALASPSVTSSALLPPAVASAGAARPAQLDEAHPAAGSFSLSQPLAAASRAEARPASSSGSESQETTPASSEGFPLFQPTAGALAPSLPVLDLGGASAALQAAAKAAAAAAAASAASAAAGTRHGGAKEQAPGSDGDVNSLLAFRSVVPGWSVSLPGGAEEKAKAPEVAAEQAPDPSREKGTGLPAAEEPGEENEAADPVKESGGEKSRSASALPVAAENAVSPGPIRVEQQVAEERQGREPSSVSMVGAQGSLGGTDADSRTLAKKETPVASAESPTGVSVVPSGSQGPPRISVAAGVVA</sequence>
<feature type="region of interest" description="Disordered" evidence="1">
    <location>
        <begin position="1040"/>
        <end position="1120"/>
    </location>
</feature>
<feature type="region of interest" description="Disordered" evidence="1">
    <location>
        <begin position="986"/>
        <end position="1009"/>
    </location>
</feature>
<feature type="compositionally biased region" description="Low complexity" evidence="1">
    <location>
        <begin position="1461"/>
        <end position="1478"/>
    </location>
</feature>
<feature type="compositionally biased region" description="Low complexity" evidence="1">
    <location>
        <begin position="1306"/>
        <end position="1338"/>
    </location>
</feature>
<feature type="compositionally biased region" description="Basic and acidic residues" evidence="1">
    <location>
        <begin position="1244"/>
        <end position="1253"/>
    </location>
</feature>
<feature type="compositionally biased region" description="Basic and acidic residues" evidence="1">
    <location>
        <begin position="1613"/>
        <end position="1624"/>
    </location>
</feature>
<evidence type="ECO:0000313" key="2">
    <source>
        <dbReference type="EMBL" id="CBZ56209.1"/>
    </source>
</evidence>
<feature type="compositionally biased region" description="Basic and acidic residues" evidence="1">
    <location>
        <begin position="828"/>
        <end position="844"/>
    </location>
</feature>
<dbReference type="InParanoid" id="F0VR61"/>
<feature type="region of interest" description="Disordered" evidence="1">
    <location>
        <begin position="1148"/>
        <end position="1260"/>
    </location>
</feature>
<feature type="compositionally biased region" description="Low complexity" evidence="1">
    <location>
        <begin position="205"/>
        <end position="255"/>
    </location>
</feature>
<proteinExistence type="predicted"/>
<keyword evidence="4" id="KW-1185">Reference proteome</keyword>
<feature type="region of interest" description="Disordered" evidence="1">
    <location>
        <begin position="1458"/>
        <end position="1493"/>
    </location>
</feature>
<reference evidence="3" key="4">
    <citation type="journal article" date="2015" name="PLoS ONE">
        <title>Comprehensive Evaluation of Toxoplasma gondii VEG and Neospora caninum LIV Genomes with Tachyzoite Stage Transcriptome and Proteome Defines Novel Transcript Features.</title>
        <authorList>
            <person name="Ramaprasad A."/>
            <person name="Mourier T."/>
            <person name="Naeem R."/>
            <person name="Malas T.B."/>
            <person name="Moussa E."/>
            <person name="Panigrahi A."/>
            <person name="Vermont S.J."/>
            <person name="Otto T.D."/>
            <person name="Wastling J."/>
            <person name="Pain A."/>
        </authorList>
    </citation>
    <scope>NUCLEOTIDE SEQUENCE</scope>
    <source>
        <strain evidence="3">Liverpool</strain>
    </source>
</reference>
<dbReference type="GeneID" id="13445432"/>
<feature type="compositionally biased region" description="Low complexity" evidence="1">
    <location>
        <begin position="283"/>
        <end position="294"/>
    </location>
</feature>
<feature type="compositionally biased region" description="Pro residues" evidence="1">
    <location>
        <begin position="1339"/>
        <end position="1349"/>
    </location>
</feature>
<feature type="region of interest" description="Disordered" evidence="1">
    <location>
        <begin position="1"/>
        <end position="117"/>
    </location>
</feature>
<accession>F0VR61</accession>
<dbReference type="VEuPathDB" id="ToxoDB:NCLIV_066340"/>
<reference evidence="2" key="1">
    <citation type="submission" date="2011-02" db="EMBL/GenBank/DDBJ databases">
        <authorList>
            <person name="Aslett M."/>
        </authorList>
    </citation>
    <scope>NUCLEOTIDE SEQUENCE</scope>
    <source>
        <strain evidence="2">Liverpool</strain>
    </source>
</reference>
<feature type="compositionally biased region" description="Gly residues" evidence="1">
    <location>
        <begin position="472"/>
        <end position="483"/>
    </location>
</feature>
<feature type="compositionally biased region" description="Low complexity" evidence="1">
    <location>
        <begin position="1694"/>
        <end position="1706"/>
    </location>
</feature>
<gene>
    <name evidence="3" type="ORF">BN1204_066340</name>
    <name evidence="2" type="ORF">NCLIV_066340</name>
</gene>
<dbReference type="OrthoDB" id="333267at2759"/>
<reference evidence="2" key="2">
    <citation type="submission" date="2011-03" db="EMBL/GenBank/DDBJ databases">
        <title>Comparative genomics and transcriptomics of Neospora caninum and Toxoplasma gondii.</title>
        <authorList>
            <person name="Reid A.J."/>
            <person name="Sohal A."/>
            <person name="Harris D."/>
            <person name="Quail M."/>
            <person name="Sanders M."/>
            <person name="Berriman M."/>
            <person name="Wastling J.M."/>
            <person name="Pain A."/>
        </authorList>
    </citation>
    <scope>NUCLEOTIDE SEQUENCE</scope>
    <source>
        <strain evidence="2">Liverpool</strain>
    </source>
</reference>
<evidence type="ECO:0000256" key="1">
    <source>
        <dbReference type="SAM" id="MobiDB-lite"/>
    </source>
</evidence>
<protein>
    <submittedName>
        <fullName evidence="3">AP2 domain transcription factor AP2XII-8</fullName>
    </submittedName>
</protein>
<dbReference type="EMBL" id="FR823393">
    <property type="protein sequence ID" value="CBZ56209.1"/>
    <property type="molecule type" value="Genomic_DNA"/>
</dbReference>